<evidence type="ECO:0000313" key="5">
    <source>
        <dbReference type="EMBL" id="EFH11192.1"/>
    </source>
</evidence>
<dbReference type="SMART" id="SM00388">
    <property type="entry name" value="HisKA"/>
    <property type="match status" value="1"/>
</dbReference>
<dbReference type="InterPro" id="IPR036890">
    <property type="entry name" value="HATPase_C_sf"/>
</dbReference>
<keyword evidence="6" id="KW-1185">Reference proteome</keyword>
<evidence type="ECO:0000313" key="6">
    <source>
        <dbReference type="Proteomes" id="UP000005324"/>
    </source>
</evidence>
<dbReference type="CDD" id="cd00082">
    <property type="entry name" value="HisKA"/>
    <property type="match status" value="1"/>
</dbReference>
<dbReference type="InterPro" id="IPR005467">
    <property type="entry name" value="His_kinase_dom"/>
</dbReference>
<dbReference type="AlphaFoldDB" id="D5RNC7"/>
<evidence type="ECO:0000256" key="1">
    <source>
        <dbReference type="ARBA" id="ARBA00000085"/>
    </source>
</evidence>
<dbReference type="SUPFAM" id="SSF55874">
    <property type="entry name" value="ATPase domain of HSP90 chaperone/DNA topoisomerase II/histidine kinase"/>
    <property type="match status" value="1"/>
</dbReference>
<dbReference type="RefSeq" id="WP_007006663.1">
    <property type="nucleotide sequence ID" value="NZ_GG771257.1"/>
</dbReference>
<organism evidence="5 6">
    <name type="scientific">Pseudoroseomonas cervicalis ATCC 49957</name>
    <dbReference type="NCBI Taxonomy" id="525371"/>
    <lineage>
        <taxon>Bacteria</taxon>
        <taxon>Pseudomonadati</taxon>
        <taxon>Pseudomonadota</taxon>
        <taxon>Alphaproteobacteria</taxon>
        <taxon>Acetobacterales</taxon>
        <taxon>Roseomonadaceae</taxon>
        <taxon>Roseomonas</taxon>
    </lineage>
</organism>
<gene>
    <name evidence="5" type="ORF">HMPREF0731_2588</name>
</gene>
<dbReference type="PANTHER" id="PTHR43547">
    <property type="entry name" value="TWO-COMPONENT HISTIDINE KINASE"/>
    <property type="match status" value="1"/>
</dbReference>
<dbReference type="InterPro" id="IPR036097">
    <property type="entry name" value="HisK_dim/P_sf"/>
</dbReference>
<dbReference type="EC" id="2.7.13.3" evidence="2"/>
<keyword evidence="5" id="KW-0418">Kinase</keyword>
<keyword evidence="3" id="KW-0597">Phosphoprotein</keyword>
<dbReference type="Pfam" id="PF00512">
    <property type="entry name" value="HisKA"/>
    <property type="match status" value="1"/>
</dbReference>
<reference evidence="5 6" key="1">
    <citation type="submission" date="2010-04" db="EMBL/GenBank/DDBJ databases">
        <authorList>
            <person name="Qin X."/>
            <person name="Bachman B."/>
            <person name="Battles P."/>
            <person name="Bell A."/>
            <person name="Bess C."/>
            <person name="Bickham C."/>
            <person name="Chaboub L."/>
            <person name="Chen D."/>
            <person name="Coyle M."/>
            <person name="Deiros D.R."/>
            <person name="Dinh H."/>
            <person name="Forbes L."/>
            <person name="Fowler G."/>
            <person name="Francisco L."/>
            <person name="Fu Q."/>
            <person name="Gubbala S."/>
            <person name="Hale W."/>
            <person name="Han Y."/>
            <person name="Hemphill L."/>
            <person name="Highlander S.K."/>
            <person name="Hirani K."/>
            <person name="Hogues M."/>
            <person name="Jackson L."/>
            <person name="Jakkamsetti A."/>
            <person name="Javaid M."/>
            <person name="Jiang H."/>
            <person name="Korchina V."/>
            <person name="Kovar C."/>
            <person name="Lara F."/>
            <person name="Lee S."/>
            <person name="Mata R."/>
            <person name="Mathew T."/>
            <person name="Moen C."/>
            <person name="Morales K."/>
            <person name="Munidasa M."/>
            <person name="Nazareth L."/>
            <person name="Ngo R."/>
            <person name="Nguyen L."/>
            <person name="Okwuonu G."/>
            <person name="Ongeri F."/>
            <person name="Patil S."/>
            <person name="Petrosino J."/>
            <person name="Pham C."/>
            <person name="Pham P."/>
            <person name="Pu L.-L."/>
            <person name="Puazo M."/>
            <person name="Raj R."/>
            <person name="Reid J."/>
            <person name="Rouhana J."/>
            <person name="Saada N."/>
            <person name="Shang Y."/>
            <person name="Simmons D."/>
            <person name="Thornton R."/>
            <person name="Warren J."/>
            <person name="Weissenberger G."/>
            <person name="Zhang J."/>
            <person name="Zhang L."/>
            <person name="Zhou C."/>
            <person name="Zhu D."/>
            <person name="Muzny D."/>
            <person name="Worley K."/>
            <person name="Gibbs R."/>
        </authorList>
    </citation>
    <scope>NUCLEOTIDE SEQUENCE [LARGE SCALE GENOMIC DNA]</scope>
    <source>
        <strain evidence="5 6">ATCC 49957</strain>
    </source>
</reference>
<dbReference type="Proteomes" id="UP000005324">
    <property type="component" value="Unassembled WGS sequence"/>
</dbReference>
<dbReference type="EMBL" id="ADVL01000457">
    <property type="protein sequence ID" value="EFH11192.1"/>
    <property type="molecule type" value="Genomic_DNA"/>
</dbReference>
<protein>
    <recommendedName>
        <fullName evidence="2">histidine kinase</fullName>
        <ecNumber evidence="2">2.7.13.3</ecNumber>
    </recommendedName>
</protein>
<keyword evidence="5" id="KW-0808">Transferase</keyword>
<proteinExistence type="predicted"/>
<dbReference type="GO" id="GO:0000155">
    <property type="term" value="F:phosphorelay sensor kinase activity"/>
    <property type="evidence" value="ECO:0007669"/>
    <property type="project" value="InterPro"/>
</dbReference>
<name>D5RNC7_9PROT</name>
<dbReference type="PANTHER" id="PTHR43547:SF2">
    <property type="entry name" value="HYBRID SIGNAL TRANSDUCTION HISTIDINE KINASE C"/>
    <property type="match status" value="1"/>
</dbReference>
<evidence type="ECO:0000259" key="4">
    <source>
        <dbReference type="PROSITE" id="PS50109"/>
    </source>
</evidence>
<comment type="catalytic activity">
    <reaction evidence="1">
        <text>ATP + protein L-histidine = ADP + protein N-phospho-L-histidine.</text>
        <dbReference type="EC" id="2.7.13.3"/>
    </reaction>
</comment>
<feature type="non-terminal residue" evidence="5">
    <location>
        <position position="1"/>
    </location>
</feature>
<feature type="non-terminal residue" evidence="5">
    <location>
        <position position="175"/>
    </location>
</feature>
<evidence type="ECO:0000256" key="3">
    <source>
        <dbReference type="ARBA" id="ARBA00022553"/>
    </source>
</evidence>
<dbReference type="Gene3D" id="1.10.287.130">
    <property type="match status" value="1"/>
</dbReference>
<dbReference type="Gene3D" id="3.30.565.10">
    <property type="entry name" value="Histidine kinase-like ATPase, C-terminal domain"/>
    <property type="match status" value="1"/>
</dbReference>
<dbReference type="InterPro" id="IPR003661">
    <property type="entry name" value="HisK_dim/P_dom"/>
</dbReference>
<dbReference type="PROSITE" id="PS50109">
    <property type="entry name" value="HIS_KIN"/>
    <property type="match status" value="1"/>
</dbReference>
<comment type="caution">
    <text evidence="5">The sequence shown here is derived from an EMBL/GenBank/DDBJ whole genome shotgun (WGS) entry which is preliminary data.</text>
</comment>
<sequence length="175" mass="19205">LAARLAGRERAAVLGRLAATLAHEVRNPLAGMLTALDTIRRFGAEAAIRGRALDLVERGLRQIEAVVRSTLASYRQDAEPQPITAEDLEDLQLLVQPEARRGGVRLRWRVALEAPFATDGQRLRQLLLNLLLNAVAATPRDGLVSLDVRREGEALLAELRDEAGGLPEAAWRRLE</sequence>
<dbReference type="SUPFAM" id="SSF47384">
    <property type="entry name" value="Homodimeric domain of signal transducing histidine kinase"/>
    <property type="match status" value="1"/>
</dbReference>
<evidence type="ECO:0000256" key="2">
    <source>
        <dbReference type="ARBA" id="ARBA00012438"/>
    </source>
</evidence>
<accession>D5RNC7</accession>
<feature type="domain" description="Histidine kinase" evidence="4">
    <location>
        <begin position="20"/>
        <end position="175"/>
    </location>
</feature>